<evidence type="ECO:0000256" key="5">
    <source>
        <dbReference type="RuleBase" id="RU003679"/>
    </source>
</evidence>
<dbReference type="PRINTS" id="PR00742">
    <property type="entry name" value="GLHYDRLASE35"/>
</dbReference>
<keyword evidence="6" id="KW-0812">Transmembrane</keyword>
<keyword evidence="11" id="KW-1185">Reference proteome</keyword>
<evidence type="ECO:0000256" key="1">
    <source>
        <dbReference type="ARBA" id="ARBA00009809"/>
    </source>
</evidence>
<dbReference type="SUPFAM" id="SSF49785">
    <property type="entry name" value="Galactose-binding domain-like"/>
    <property type="match status" value="1"/>
</dbReference>
<feature type="transmembrane region" description="Helical" evidence="6">
    <location>
        <begin position="27"/>
        <end position="53"/>
    </location>
</feature>
<dbReference type="PIRSF" id="PIRSF006336">
    <property type="entry name" value="B-gal"/>
    <property type="match status" value="1"/>
</dbReference>
<dbReference type="Pfam" id="PF01301">
    <property type="entry name" value="Glyco_hydro_35"/>
    <property type="match status" value="1"/>
</dbReference>
<dbReference type="Pfam" id="PF21467">
    <property type="entry name" value="BetaGal_gal-bd"/>
    <property type="match status" value="1"/>
</dbReference>
<dbReference type="SUPFAM" id="SSF51445">
    <property type="entry name" value="(Trans)glycosidases"/>
    <property type="match status" value="1"/>
</dbReference>
<evidence type="ECO:0000259" key="9">
    <source>
        <dbReference type="Pfam" id="PF21467"/>
    </source>
</evidence>
<comment type="caution">
    <text evidence="10">The sequence shown here is derived from an EMBL/GenBank/DDBJ whole genome shotgun (WGS) entry which is preliminary data.</text>
</comment>
<dbReference type="Pfam" id="PF21317">
    <property type="entry name" value="BetaGal_ABD_1"/>
    <property type="match status" value="1"/>
</dbReference>
<evidence type="ECO:0000313" key="11">
    <source>
        <dbReference type="Proteomes" id="UP001586593"/>
    </source>
</evidence>
<evidence type="ECO:0000256" key="2">
    <source>
        <dbReference type="ARBA" id="ARBA00022801"/>
    </source>
</evidence>
<feature type="domain" description="Beta-galactosidase 1-like first all-beta" evidence="8">
    <location>
        <begin position="447"/>
        <end position="564"/>
    </location>
</feature>
<dbReference type="Gene3D" id="2.60.120.260">
    <property type="entry name" value="Galactose-binding domain-like"/>
    <property type="match status" value="2"/>
</dbReference>
<evidence type="ECO:0000256" key="6">
    <source>
        <dbReference type="SAM" id="Phobius"/>
    </source>
</evidence>
<keyword evidence="6" id="KW-0472">Membrane</keyword>
<dbReference type="InterPro" id="IPR008979">
    <property type="entry name" value="Galactose-bd-like_sf"/>
</dbReference>
<dbReference type="PROSITE" id="PS01182">
    <property type="entry name" value="GLYCOSYL_HYDROL_F35"/>
    <property type="match status" value="1"/>
</dbReference>
<keyword evidence="6" id="KW-1133">Transmembrane helix</keyword>
<keyword evidence="2 4" id="KW-0378">Hydrolase</keyword>
<protein>
    <recommendedName>
        <fullName evidence="4">Beta-galactosidase</fullName>
        <ecNumber evidence="4">3.2.1.23</ecNumber>
    </recommendedName>
</protein>
<evidence type="ECO:0000259" key="8">
    <source>
        <dbReference type="Pfam" id="PF21317"/>
    </source>
</evidence>
<dbReference type="InterPro" id="IPR031330">
    <property type="entry name" value="Gly_Hdrlase_35_cat"/>
</dbReference>
<dbReference type="InterPro" id="IPR019801">
    <property type="entry name" value="Glyco_hydro_35_CS"/>
</dbReference>
<dbReference type="InterPro" id="IPR048913">
    <property type="entry name" value="BetaGal_gal-bd"/>
</dbReference>
<proteinExistence type="inferred from homology"/>
<evidence type="ECO:0000256" key="3">
    <source>
        <dbReference type="ARBA" id="ARBA00023295"/>
    </source>
</evidence>
<dbReference type="Gene3D" id="3.20.20.80">
    <property type="entry name" value="Glycosidases"/>
    <property type="match status" value="1"/>
</dbReference>
<keyword evidence="3 4" id="KW-0326">Glycosidase</keyword>
<gene>
    <name evidence="10" type="ORF">VTK73DRAFT_6992</name>
</gene>
<evidence type="ECO:0000256" key="4">
    <source>
        <dbReference type="RuleBase" id="RU000675"/>
    </source>
</evidence>
<name>A0ABR3WHC3_9PEZI</name>
<comment type="catalytic activity">
    <reaction evidence="4">
        <text>Hydrolysis of terminal non-reducing beta-D-galactose residues in beta-D-galactosides.</text>
        <dbReference type="EC" id="3.2.1.23"/>
    </reaction>
</comment>
<feature type="domain" description="Glycoside hydrolase 35 catalytic" evidence="7">
    <location>
        <begin position="79"/>
        <end position="402"/>
    </location>
</feature>
<dbReference type="InterPro" id="IPR001944">
    <property type="entry name" value="Glycoside_Hdrlase_35"/>
</dbReference>
<dbReference type="Proteomes" id="UP001586593">
    <property type="component" value="Unassembled WGS sequence"/>
</dbReference>
<organism evidence="10 11">
    <name type="scientific">Phialemonium thermophilum</name>
    <dbReference type="NCBI Taxonomy" id="223376"/>
    <lineage>
        <taxon>Eukaryota</taxon>
        <taxon>Fungi</taxon>
        <taxon>Dikarya</taxon>
        <taxon>Ascomycota</taxon>
        <taxon>Pezizomycotina</taxon>
        <taxon>Sordariomycetes</taxon>
        <taxon>Sordariomycetidae</taxon>
        <taxon>Cephalothecales</taxon>
        <taxon>Cephalothecaceae</taxon>
        <taxon>Phialemonium</taxon>
    </lineage>
</organism>
<accession>A0ABR3WHC3</accession>
<dbReference type="InterPro" id="IPR048912">
    <property type="entry name" value="BetaGal1-like_ABD1"/>
</dbReference>
<sequence>MQRCHADICPRHFQVRLSEYRRHRSRVLIASSLTMLGGSVALALVASAIAAGAPGVQGKGSPSRTRSAPPPAFTYDRQSFLLHGEPYTIIGGQMDPQRIPYPYWRDRLAKARAMGLNTIFSYIFWNNLEPSRGDWRSDDPQNDVGKYFRIAQEEGLNVVLRPGPYICGEHEWGGFPAWLSNIPGMVVRTDNEPFLQEAARYVDNLARRSGLADLQASRGGPILMVQVENEYGSFDDNHNYTAALRDILRRHFDVPLYTNDGGVDWTLEGGEIPFVLAEVDGGSWALPARDEYVTDPTELGPLLDGEYYTWAPDQWGSYNPHNTTAGNAADVSGIVDDIAFHLGNASASISFYMVHGGTNFGFQNGALWQNRTTAFTSSYDYGAPLDETGRTTDLYFQMRNAILPFVPNGSVPAPPDNLPRAEIPPFSLRPVLSLFDAYETRKTADAPLTMEALGQSYGFTLYEHTAKAAMTGNVTAGDRPRDRVIVYVNGKAMGIMDSQYQHPLNVSVSLRPGDKLQLLVENLGRVDYYSRGNPYRNYVQDPWKGIKGDVTVGGVVVRGWVMSTMQLDALPARVSSGKACVGRVAGDAPLFYRGSFTGPDVTHNSTMTLDTFVAVPHGIKGNVWVNGFHLGRYWLVGPQQSLYLPGCVVKPGEENEVVVLELEPWQMGKESMVAYGTADRVWGNNPDPDCLKCV</sequence>
<evidence type="ECO:0000313" key="10">
    <source>
        <dbReference type="EMBL" id="KAL1861661.1"/>
    </source>
</evidence>
<dbReference type="PANTHER" id="PTHR23421">
    <property type="entry name" value="BETA-GALACTOSIDASE RELATED"/>
    <property type="match status" value="1"/>
</dbReference>
<evidence type="ECO:0000259" key="7">
    <source>
        <dbReference type="Pfam" id="PF01301"/>
    </source>
</evidence>
<dbReference type="EMBL" id="JAZHXJ010000415">
    <property type="protein sequence ID" value="KAL1861661.1"/>
    <property type="molecule type" value="Genomic_DNA"/>
</dbReference>
<feature type="domain" description="Beta-galactosidase galactose-binding" evidence="9">
    <location>
        <begin position="589"/>
        <end position="653"/>
    </location>
</feature>
<comment type="similarity">
    <text evidence="1 5">Belongs to the glycosyl hydrolase 35 family.</text>
</comment>
<dbReference type="EC" id="3.2.1.23" evidence="4"/>
<reference evidence="10 11" key="1">
    <citation type="journal article" date="2024" name="Commun. Biol.">
        <title>Comparative genomic analysis of thermophilic fungi reveals convergent evolutionary adaptations and gene losses.</title>
        <authorList>
            <person name="Steindorff A.S."/>
            <person name="Aguilar-Pontes M.V."/>
            <person name="Robinson A.J."/>
            <person name="Andreopoulos B."/>
            <person name="LaButti K."/>
            <person name="Kuo A."/>
            <person name="Mondo S."/>
            <person name="Riley R."/>
            <person name="Otillar R."/>
            <person name="Haridas S."/>
            <person name="Lipzen A."/>
            <person name="Grimwood J."/>
            <person name="Schmutz J."/>
            <person name="Clum A."/>
            <person name="Reid I.D."/>
            <person name="Moisan M.C."/>
            <person name="Butler G."/>
            <person name="Nguyen T.T.M."/>
            <person name="Dewar K."/>
            <person name="Conant G."/>
            <person name="Drula E."/>
            <person name="Henrissat B."/>
            <person name="Hansel C."/>
            <person name="Singer S."/>
            <person name="Hutchinson M.I."/>
            <person name="de Vries R.P."/>
            <person name="Natvig D.O."/>
            <person name="Powell A.J."/>
            <person name="Tsang A."/>
            <person name="Grigoriev I.V."/>
        </authorList>
    </citation>
    <scope>NUCLEOTIDE SEQUENCE [LARGE SCALE GENOMIC DNA]</scope>
    <source>
        <strain evidence="10 11">ATCC 24622</strain>
    </source>
</reference>
<dbReference type="InterPro" id="IPR017853">
    <property type="entry name" value="GH"/>
</dbReference>
<dbReference type="InterPro" id="IPR026283">
    <property type="entry name" value="B-gal_1-like"/>
</dbReference>